<feature type="region of interest" description="Disordered" evidence="6">
    <location>
        <begin position="109"/>
        <end position="130"/>
    </location>
</feature>
<dbReference type="InterPro" id="IPR010487">
    <property type="entry name" value="NGRN/Rrg9"/>
</dbReference>
<keyword evidence="5" id="KW-0809">Transit peptide</keyword>
<feature type="non-terminal residue" evidence="7">
    <location>
        <position position="130"/>
    </location>
</feature>
<comment type="caution">
    <text evidence="7">The sequence shown here is derived from an EMBL/GenBank/DDBJ whole genome shotgun (WGS) entry which is preliminary data.</text>
</comment>
<dbReference type="Pfam" id="PF06413">
    <property type="entry name" value="Neugrin"/>
    <property type="match status" value="1"/>
</dbReference>
<evidence type="ECO:0000256" key="6">
    <source>
        <dbReference type="SAM" id="MobiDB-lite"/>
    </source>
</evidence>
<evidence type="ECO:0000256" key="5">
    <source>
        <dbReference type="ARBA" id="ARBA00022946"/>
    </source>
</evidence>
<sequence length="130" mass="15216">DIKPRPKQEYWGIQKSALESKFGPSPWTPRKRLSPDTLDGIRAMHSSDPDKYTTPILADHFKVSPEAIRRILKSKWRPKADEMEDRRVRWEKRGEKIWSQLAEIGTRPPKKWREMGVGKAEVGEVPRWKG</sequence>
<evidence type="ECO:0000313" key="7">
    <source>
        <dbReference type="EMBL" id="KAF2432062.1"/>
    </source>
</evidence>
<evidence type="ECO:0000256" key="3">
    <source>
        <dbReference type="ARBA" id="ARBA00010895"/>
    </source>
</evidence>
<dbReference type="GO" id="GO:0005634">
    <property type="term" value="C:nucleus"/>
    <property type="evidence" value="ECO:0007669"/>
    <property type="project" value="TreeGrafter"/>
</dbReference>
<comment type="similarity">
    <text evidence="3">Belongs to the RRG9 family.</text>
</comment>
<dbReference type="PANTHER" id="PTHR13475:SF3">
    <property type="entry name" value="NEUGRIN"/>
    <property type="match status" value="1"/>
</dbReference>
<dbReference type="Proteomes" id="UP000800235">
    <property type="component" value="Unassembled WGS sequence"/>
</dbReference>
<organism evidence="7 8">
    <name type="scientific">Tothia fuscella</name>
    <dbReference type="NCBI Taxonomy" id="1048955"/>
    <lineage>
        <taxon>Eukaryota</taxon>
        <taxon>Fungi</taxon>
        <taxon>Dikarya</taxon>
        <taxon>Ascomycota</taxon>
        <taxon>Pezizomycotina</taxon>
        <taxon>Dothideomycetes</taxon>
        <taxon>Pleosporomycetidae</taxon>
        <taxon>Venturiales</taxon>
        <taxon>Cylindrosympodiaceae</taxon>
        <taxon>Tothia</taxon>
    </lineage>
</organism>
<dbReference type="OrthoDB" id="5578174at2759"/>
<proteinExistence type="inferred from homology"/>
<evidence type="ECO:0000256" key="1">
    <source>
        <dbReference type="ARBA" id="ARBA00003548"/>
    </source>
</evidence>
<accession>A0A9P4NUW4</accession>
<feature type="non-terminal residue" evidence="7">
    <location>
        <position position="1"/>
    </location>
</feature>
<evidence type="ECO:0000256" key="2">
    <source>
        <dbReference type="ARBA" id="ARBA00004173"/>
    </source>
</evidence>
<evidence type="ECO:0000256" key="4">
    <source>
        <dbReference type="ARBA" id="ARBA00013566"/>
    </source>
</evidence>
<comment type="subcellular location">
    <subcellularLocation>
        <location evidence="2">Mitochondrion</location>
    </subcellularLocation>
</comment>
<dbReference type="EMBL" id="MU007028">
    <property type="protein sequence ID" value="KAF2432062.1"/>
    <property type="molecule type" value="Genomic_DNA"/>
</dbReference>
<dbReference type="AlphaFoldDB" id="A0A9P4NUW4"/>
<evidence type="ECO:0000313" key="8">
    <source>
        <dbReference type="Proteomes" id="UP000800235"/>
    </source>
</evidence>
<comment type="function">
    <text evidence="1">Required for respiratory activity and maintenance and expression of the mitochondrial genome.</text>
</comment>
<keyword evidence="8" id="KW-1185">Reference proteome</keyword>
<feature type="compositionally biased region" description="Basic and acidic residues" evidence="6">
    <location>
        <begin position="111"/>
        <end position="130"/>
    </location>
</feature>
<reference evidence="7" key="1">
    <citation type="journal article" date="2020" name="Stud. Mycol.">
        <title>101 Dothideomycetes genomes: a test case for predicting lifestyles and emergence of pathogens.</title>
        <authorList>
            <person name="Haridas S."/>
            <person name="Albert R."/>
            <person name="Binder M."/>
            <person name="Bloem J."/>
            <person name="Labutti K."/>
            <person name="Salamov A."/>
            <person name="Andreopoulos B."/>
            <person name="Baker S."/>
            <person name="Barry K."/>
            <person name="Bills G."/>
            <person name="Bluhm B."/>
            <person name="Cannon C."/>
            <person name="Castanera R."/>
            <person name="Culley D."/>
            <person name="Daum C."/>
            <person name="Ezra D."/>
            <person name="Gonzalez J."/>
            <person name="Henrissat B."/>
            <person name="Kuo A."/>
            <person name="Liang C."/>
            <person name="Lipzen A."/>
            <person name="Lutzoni F."/>
            <person name="Magnuson J."/>
            <person name="Mondo S."/>
            <person name="Nolan M."/>
            <person name="Ohm R."/>
            <person name="Pangilinan J."/>
            <person name="Park H.-J."/>
            <person name="Ramirez L."/>
            <person name="Alfaro M."/>
            <person name="Sun H."/>
            <person name="Tritt A."/>
            <person name="Yoshinaga Y."/>
            <person name="Zwiers L.-H."/>
            <person name="Turgeon B."/>
            <person name="Goodwin S."/>
            <person name="Spatafora J."/>
            <person name="Crous P."/>
            <person name="Grigoriev I."/>
        </authorList>
    </citation>
    <scope>NUCLEOTIDE SEQUENCE</scope>
    <source>
        <strain evidence="7">CBS 130266</strain>
    </source>
</reference>
<gene>
    <name evidence="7" type="ORF">EJ08DRAFT_571250</name>
</gene>
<dbReference type="PANTHER" id="PTHR13475">
    <property type="entry name" value="NEUGRIN"/>
    <property type="match status" value="1"/>
</dbReference>
<dbReference type="GO" id="GO:0005739">
    <property type="term" value="C:mitochondrion"/>
    <property type="evidence" value="ECO:0007669"/>
    <property type="project" value="UniProtKB-SubCell"/>
</dbReference>
<protein>
    <recommendedName>
        <fullName evidence="4">Required for respiratory growth protein 9, mitochondrial</fullName>
    </recommendedName>
</protein>
<name>A0A9P4NUW4_9PEZI</name>